<evidence type="ECO:0000259" key="3">
    <source>
        <dbReference type="PROSITE" id="PS50089"/>
    </source>
</evidence>
<dbReference type="GO" id="GO:0006511">
    <property type="term" value="P:ubiquitin-dependent protein catabolic process"/>
    <property type="evidence" value="ECO:0007669"/>
    <property type="project" value="TreeGrafter"/>
</dbReference>
<dbReference type="CDD" id="cd16454">
    <property type="entry name" value="RING-H2_PA-TM-RING"/>
    <property type="match status" value="1"/>
</dbReference>
<dbReference type="Proteomes" id="UP000179807">
    <property type="component" value="Unassembled WGS sequence"/>
</dbReference>
<dbReference type="GO" id="GO:0008270">
    <property type="term" value="F:zinc ion binding"/>
    <property type="evidence" value="ECO:0007669"/>
    <property type="project" value="UniProtKB-KW"/>
</dbReference>
<keyword evidence="1" id="KW-0863">Zinc-finger</keyword>
<dbReference type="SMART" id="SM00184">
    <property type="entry name" value="RING"/>
    <property type="match status" value="1"/>
</dbReference>
<keyword evidence="1" id="KW-0862">Zinc</keyword>
<dbReference type="GO" id="GO:0005737">
    <property type="term" value="C:cytoplasm"/>
    <property type="evidence" value="ECO:0007669"/>
    <property type="project" value="TreeGrafter"/>
</dbReference>
<proteinExistence type="predicted"/>
<dbReference type="PANTHER" id="PTHR22765">
    <property type="entry name" value="RING FINGER AND PROTEASE ASSOCIATED DOMAIN-CONTAINING"/>
    <property type="match status" value="1"/>
</dbReference>
<keyword evidence="1" id="KW-0479">Metal-binding</keyword>
<dbReference type="InterPro" id="IPR013083">
    <property type="entry name" value="Znf_RING/FYVE/PHD"/>
</dbReference>
<dbReference type="AlphaFoldDB" id="A0A1J4JQ38"/>
<evidence type="ECO:0000256" key="2">
    <source>
        <dbReference type="SAM" id="MobiDB-lite"/>
    </source>
</evidence>
<accession>A0A1J4JQ38</accession>
<dbReference type="InterPro" id="IPR051826">
    <property type="entry name" value="E3_ubiquitin-ligase_domain"/>
</dbReference>
<feature type="region of interest" description="Disordered" evidence="2">
    <location>
        <begin position="223"/>
        <end position="278"/>
    </location>
</feature>
<feature type="region of interest" description="Disordered" evidence="2">
    <location>
        <begin position="57"/>
        <end position="111"/>
    </location>
</feature>
<feature type="domain" description="RING-type" evidence="3">
    <location>
        <begin position="296"/>
        <end position="337"/>
    </location>
</feature>
<feature type="compositionally biased region" description="Basic and acidic residues" evidence="2">
    <location>
        <begin position="268"/>
        <end position="278"/>
    </location>
</feature>
<keyword evidence="5" id="KW-1185">Reference proteome</keyword>
<sequence length="348" mass="39891">MNIFHNVKNLKRFFSKEVIIMRSPNFGRNYIRAPYINASTHVDFSRTAPRNMNSLYDSNDPFFPENPRNYQTGRSARFENDHDDSDDERFSIGRPRWEEGSPRERNPHQTQQLSQYELLGIPEPNFSTAPWRRDRTFTPQEYDEFDDPIPERYFASSHRRRMSNIYSSDNYSFSSTAYSRSNNVNINSRFTRTTARNSSNVTTGRTNRNARTSTINTRLSASLSNRLSLTGTSTNRSGRSIISPPTTRPNTNRNTGTSTNTSPTTNAKKKEEKPKPKVSLKLRDLTEAEVKDEATCAICLDTFKTGTKVAELKCGHIYHEDCVKPWVDGHTTCPVCRADVTDEEKAKK</sequence>
<dbReference type="GO" id="GO:0061630">
    <property type="term" value="F:ubiquitin protein ligase activity"/>
    <property type="evidence" value="ECO:0007669"/>
    <property type="project" value="TreeGrafter"/>
</dbReference>
<dbReference type="Gene3D" id="3.30.40.10">
    <property type="entry name" value="Zinc/RING finger domain, C3HC4 (zinc finger)"/>
    <property type="match status" value="1"/>
</dbReference>
<evidence type="ECO:0000313" key="4">
    <source>
        <dbReference type="EMBL" id="OHT00866.1"/>
    </source>
</evidence>
<gene>
    <name evidence="4" type="ORF">TRFO_32391</name>
</gene>
<dbReference type="SUPFAM" id="SSF57850">
    <property type="entry name" value="RING/U-box"/>
    <property type="match status" value="1"/>
</dbReference>
<dbReference type="RefSeq" id="XP_068354002.1">
    <property type="nucleotide sequence ID" value="XM_068508471.1"/>
</dbReference>
<organism evidence="4 5">
    <name type="scientific">Tritrichomonas foetus</name>
    <dbReference type="NCBI Taxonomy" id="1144522"/>
    <lineage>
        <taxon>Eukaryota</taxon>
        <taxon>Metamonada</taxon>
        <taxon>Parabasalia</taxon>
        <taxon>Tritrichomonadida</taxon>
        <taxon>Tritrichomonadidae</taxon>
        <taxon>Tritrichomonas</taxon>
    </lineage>
</organism>
<dbReference type="InterPro" id="IPR001841">
    <property type="entry name" value="Znf_RING"/>
</dbReference>
<dbReference type="OrthoDB" id="8062037at2759"/>
<name>A0A1J4JQ38_9EUKA</name>
<feature type="compositionally biased region" description="Basic and acidic residues" evidence="2">
    <location>
        <begin position="88"/>
        <end position="107"/>
    </location>
</feature>
<comment type="caution">
    <text evidence="4">The sequence shown here is derived from an EMBL/GenBank/DDBJ whole genome shotgun (WGS) entry which is preliminary data.</text>
</comment>
<evidence type="ECO:0000313" key="5">
    <source>
        <dbReference type="Proteomes" id="UP000179807"/>
    </source>
</evidence>
<reference evidence="4" key="1">
    <citation type="submission" date="2016-10" db="EMBL/GenBank/DDBJ databases">
        <authorList>
            <person name="Benchimol M."/>
            <person name="Almeida L.G."/>
            <person name="Vasconcelos A.T."/>
            <person name="Perreira-Neves A."/>
            <person name="Rosa I.A."/>
            <person name="Tasca T."/>
            <person name="Bogo M.R."/>
            <person name="de Souza W."/>
        </authorList>
    </citation>
    <scope>NUCLEOTIDE SEQUENCE [LARGE SCALE GENOMIC DNA]</scope>
    <source>
        <strain evidence="4">K</strain>
    </source>
</reference>
<feature type="compositionally biased region" description="Low complexity" evidence="2">
    <location>
        <begin position="240"/>
        <end position="266"/>
    </location>
</feature>
<evidence type="ECO:0000256" key="1">
    <source>
        <dbReference type="PROSITE-ProRule" id="PRU00175"/>
    </source>
</evidence>
<dbReference type="VEuPathDB" id="TrichDB:TRFO_32391"/>
<dbReference type="PROSITE" id="PS50089">
    <property type="entry name" value="ZF_RING_2"/>
    <property type="match status" value="1"/>
</dbReference>
<dbReference type="GeneID" id="94843175"/>
<dbReference type="PANTHER" id="PTHR22765:SF434">
    <property type="entry name" value="GB|AAD18119.1-RELATED"/>
    <property type="match status" value="1"/>
</dbReference>
<dbReference type="EMBL" id="MLAK01000936">
    <property type="protein sequence ID" value="OHT00866.1"/>
    <property type="molecule type" value="Genomic_DNA"/>
</dbReference>
<protein>
    <recommendedName>
        <fullName evidence="3">RING-type domain-containing protein</fullName>
    </recommendedName>
</protein>
<dbReference type="Pfam" id="PF13639">
    <property type="entry name" value="zf-RING_2"/>
    <property type="match status" value="1"/>
</dbReference>